<dbReference type="EMBL" id="CADCUP010000067">
    <property type="protein sequence ID" value="CAA9380925.1"/>
    <property type="molecule type" value="Genomic_DNA"/>
</dbReference>
<evidence type="ECO:0000313" key="2">
    <source>
        <dbReference type="EMBL" id="CAA9380925.1"/>
    </source>
</evidence>
<sequence length="334" mass="36704">AQQPAHRARHRHHRPGRAVPRRAAARQGVRRPRRGPRPEQPAPRAGRASRPRRAPAHRRPHRHVQPAAGAARRPARRGLQPGRRLVRRLLLGQRGPDHRRHRQGRAHHAGGGAPALRRPPRRRPGRRALLPGLELGDVRRLPRVAAARAHAAVAAVAVRREQGVRPPHDHQLPRVLRHARLLGHPLQPRVAAAGRGVRDAQGQQGGGGDQPGPGRRAGARQPRGPARLGLRRRLRRGDVADAPAGGARRLRHRHRRDPLDPRPRRRGLPARRHRRLERPRPARPGAHPAGGGGPPGGRCEQGARGARLEAAGRLRGAGLDDGGRRRRGAPHRLV</sequence>
<reference evidence="2" key="1">
    <citation type="submission" date="2020-02" db="EMBL/GenBank/DDBJ databases">
        <authorList>
            <person name="Meier V. D."/>
        </authorList>
    </citation>
    <scope>NUCLEOTIDE SEQUENCE</scope>
    <source>
        <strain evidence="2">AVDCRST_MAG06</strain>
    </source>
</reference>
<dbReference type="EC" id="4.2.1.47" evidence="2"/>
<accession>A0A6J4NCY9</accession>
<feature type="compositionally biased region" description="Low complexity" evidence="1">
    <location>
        <begin position="191"/>
        <end position="202"/>
    </location>
</feature>
<organism evidence="2">
    <name type="scientific">uncultured Nocardioides sp</name>
    <dbReference type="NCBI Taxonomy" id="198441"/>
    <lineage>
        <taxon>Bacteria</taxon>
        <taxon>Bacillati</taxon>
        <taxon>Actinomycetota</taxon>
        <taxon>Actinomycetes</taxon>
        <taxon>Propionibacteriales</taxon>
        <taxon>Nocardioidaceae</taxon>
        <taxon>Nocardioides</taxon>
        <taxon>environmental samples</taxon>
    </lineage>
</organism>
<name>A0A6J4NCY9_9ACTN</name>
<feature type="compositionally biased region" description="Basic residues" evidence="1">
    <location>
        <begin position="47"/>
        <end position="64"/>
    </location>
</feature>
<proteinExistence type="predicted"/>
<evidence type="ECO:0000256" key="1">
    <source>
        <dbReference type="SAM" id="MobiDB-lite"/>
    </source>
</evidence>
<feature type="compositionally biased region" description="Basic residues" evidence="1">
    <location>
        <begin position="1"/>
        <end position="35"/>
    </location>
</feature>
<feature type="region of interest" description="Disordered" evidence="1">
    <location>
        <begin position="1"/>
        <end position="130"/>
    </location>
</feature>
<feature type="compositionally biased region" description="Basic residues" evidence="1">
    <location>
        <begin position="324"/>
        <end position="334"/>
    </location>
</feature>
<feature type="region of interest" description="Disordered" evidence="1">
    <location>
        <begin position="191"/>
        <end position="334"/>
    </location>
</feature>
<gene>
    <name evidence="2" type="ORF">AVDCRST_MAG06-940</name>
</gene>
<feature type="compositionally biased region" description="Low complexity" evidence="1">
    <location>
        <begin position="65"/>
        <end position="94"/>
    </location>
</feature>
<dbReference type="AlphaFoldDB" id="A0A6J4NCY9"/>
<keyword evidence="2" id="KW-0456">Lyase</keyword>
<feature type="non-terminal residue" evidence="2">
    <location>
        <position position="1"/>
    </location>
</feature>
<feature type="compositionally biased region" description="Basic residues" evidence="1">
    <location>
        <begin position="263"/>
        <end position="277"/>
    </location>
</feature>
<feature type="non-terminal residue" evidence="2">
    <location>
        <position position="334"/>
    </location>
</feature>
<feature type="compositionally biased region" description="Basic residues" evidence="1">
    <location>
        <begin position="97"/>
        <end position="108"/>
    </location>
</feature>
<protein>
    <submittedName>
        <fullName evidence="2">GDP-mannose 4,6-dehydratase</fullName>
        <ecNumber evidence="2">4.2.1.47</ecNumber>
    </submittedName>
</protein>
<dbReference type="GO" id="GO:0008446">
    <property type="term" value="F:GDP-mannose 4,6-dehydratase activity"/>
    <property type="evidence" value="ECO:0007669"/>
    <property type="project" value="UniProtKB-EC"/>
</dbReference>
<feature type="compositionally biased region" description="Low complexity" evidence="1">
    <location>
        <begin position="212"/>
        <end position="228"/>
    </location>
</feature>